<proteinExistence type="predicted"/>
<dbReference type="AlphaFoldDB" id="A0A7S3X531"/>
<gene>
    <name evidence="2" type="ORF">EHUX00137_LOCUS45418</name>
</gene>
<feature type="compositionally biased region" description="Pro residues" evidence="1">
    <location>
        <begin position="101"/>
        <end position="110"/>
    </location>
</feature>
<feature type="compositionally biased region" description="Low complexity" evidence="1">
    <location>
        <begin position="86"/>
        <end position="100"/>
    </location>
</feature>
<dbReference type="EMBL" id="HBIR01058408">
    <property type="protein sequence ID" value="CAE0596188.1"/>
    <property type="molecule type" value="Transcribed_RNA"/>
</dbReference>
<evidence type="ECO:0000313" key="2">
    <source>
        <dbReference type="EMBL" id="CAE0596188.1"/>
    </source>
</evidence>
<evidence type="ECO:0000256" key="1">
    <source>
        <dbReference type="SAM" id="MobiDB-lite"/>
    </source>
</evidence>
<protein>
    <submittedName>
        <fullName evidence="2">Uncharacterized protein</fullName>
    </submittedName>
</protein>
<sequence>MPRAWSHSASSALTTAGSALRSMPSSFDLCAVLATAHASAALPTYATRKAECCGRRRLMSTQAPREKEIHDSCDGSTCSRRIGFKLPPSEGEGAAGAARPRSPPRPPRSPPSAARRSLRREPHPPP</sequence>
<feature type="region of interest" description="Disordered" evidence="1">
    <location>
        <begin position="59"/>
        <end position="126"/>
    </location>
</feature>
<name>A0A7S3X531_EMIHU</name>
<accession>A0A7S3X531</accession>
<feature type="compositionally biased region" description="Basic and acidic residues" evidence="1">
    <location>
        <begin position="64"/>
        <end position="73"/>
    </location>
</feature>
<reference evidence="2" key="1">
    <citation type="submission" date="2021-01" db="EMBL/GenBank/DDBJ databases">
        <authorList>
            <person name="Corre E."/>
            <person name="Pelletier E."/>
            <person name="Niang G."/>
            <person name="Scheremetjew M."/>
            <person name="Finn R."/>
            <person name="Kale V."/>
            <person name="Holt S."/>
            <person name="Cochrane G."/>
            <person name="Meng A."/>
            <person name="Brown T."/>
            <person name="Cohen L."/>
        </authorList>
    </citation>
    <scope>NUCLEOTIDE SEQUENCE</scope>
    <source>
        <strain evidence="2">379</strain>
    </source>
</reference>
<organism evidence="2">
    <name type="scientific">Emiliania huxleyi</name>
    <name type="common">Coccolithophore</name>
    <name type="synonym">Pontosphaera huxleyi</name>
    <dbReference type="NCBI Taxonomy" id="2903"/>
    <lineage>
        <taxon>Eukaryota</taxon>
        <taxon>Haptista</taxon>
        <taxon>Haptophyta</taxon>
        <taxon>Prymnesiophyceae</taxon>
        <taxon>Isochrysidales</taxon>
        <taxon>Noelaerhabdaceae</taxon>
        <taxon>Emiliania</taxon>
    </lineage>
</organism>